<comment type="caution">
    <text evidence="2">The sequence shown here is derived from an EMBL/GenBank/DDBJ whole genome shotgun (WGS) entry which is preliminary data.</text>
</comment>
<evidence type="ECO:0000256" key="1">
    <source>
        <dbReference type="SAM" id="MobiDB-lite"/>
    </source>
</evidence>
<dbReference type="Proteomes" id="UP000269221">
    <property type="component" value="Unassembled WGS sequence"/>
</dbReference>
<evidence type="ECO:0000313" key="2">
    <source>
        <dbReference type="EMBL" id="RMC15877.1"/>
    </source>
</evidence>
<gene>
    <name evidence="2" type="ORF">DUI87_08082</name>
</gene>
<name>A0A3M0L9F3_HIRRU</name>
<accession>A0A3M0L9F3</accession>
<feature type="compositionally biased region" description="Basic and acidic residues" evidence="1">
    <location>
        <begin position="1"/>
        <end position="18"/>
    </location>
</feature>
<dbReference type="AlphaFoldDB" id="A0A3M0L9F3"/>
<keyword evidence="3" id="KW-1185">Reference proteome</keyword>
<evidence type="ECO:0000313" key="3">
    <source>
        <dbReference type="Proteomes" id="UP000269221"/>
    </source>
</evidence>
<protein>
    <submittedName>
        <fullName evidence="2">Uncharacterized protein</fullName>
    </submittedName>
</protein>
<reference evidence="2 3" key="1">
    <citation type="submission" date="2018-07" db="EMBL/GenBank/DDBJ databases">
        <title>A high quality draft genome assembly of the barn swallow (H. rustica rustica).</title>
        <authorList>
            <person name="Formenti G."/>
            <person name="Chiara M."/>
            <person name="Poveda L."/>
            <person name="Francoijs K.-J."/>
            <person name="Bonisoli-Alquati A."/>
            <person name="Canova L."/>
            <person name="Gianfranceschi L."/>
            <person name="Horner D.S."/>
            <person name="Saino N."/>
        </authorList>
    </citation>
    <scope>NUCLEOTIDE SEQUENCE [LARGE SCALE GENOMIC DNA]</scope>
    <source>
        <strain evidence="2">Chelidonia</strain>
        <tissue evidence="2">Blood</tissue>
    </source>
</reference>
<sequence length="118" mass="12374">MEIHEYAETHLQPMEETHTGAGGCPRVAVTLWETHPGKICGSMERGAHTGAGLLAGLVTLWGNQQSIPEGLHPAEETCSGAVRGELQAVGRFHVGEIPGGLSCMGGDPMLEQVKDSSS</sequence>
<dbReference type="EMBL" id="QRBI01000104">
    <property type="protein sequence ID" value="RMC15877.1"/>
    <property type="molecule type" value="Genomic_DNA"/>
</dbReference>
<feature type="region of interest" description="Disordered" evidence="1">
    <location>
        <begin position="1"/>
        <end position="22"/>
    </location>
</feature>
<proteinExistence type="predicted"/>
<organism evidence="2 3">
    <name type="scientific">Hirundo rustica rustica</name>
    <dbReference type="NCBI Taxonomy" id="333673"/>
    <lineage>
        <taxon>Eukaryota</taxon>
        <taxon>Metazoa</taxon>
        <taxon>Chordata</taxon>
        <taxon>Craniata</taxon>
        <taxon>Vertebrata</taxon>
        <taxon>Euteleostomi</taxon>
        <taxon>Archelosauria</taxon>
        <taxon>Archosauria</taxon>
        <taxon>Dinosauria</taxon>
        <taxon>Saurischia</taxon>
        <taxon>Theropoda</taxon>
        <taxon>Coelurosauria</taxon>
        <taxon>Aves</taxon>
        <taxon>Neognathae</taxon>
        <taxon>Neoaves</taxon>
        <taxon>Telluraves</taxon>
        <taxon>Australaves</taxon>
        <taxon>Passeriformes</taxon>
        <taxon>Sylvioidea</taxon>
        <taxon>Hirundinidae</taxon>
        <taxon>Hirundo</taxon>
    </lineage>
</organism>
<dbReference type="OrthoDB" id="9222839at2759"/>